<dbReference type="Gene3D" id="1.10.4120.20">
    <property type="match status" value="1"/>
</dbReference>
<evidence type="ECO:0000313" key="1">
    <source>
        <dbReference type="EMBL" id="EDU58775.1"/>
    </source>
</evidence>
<proteinExistence type="predicted"/>
<name>A0AA86YKF7_PROST</name>
<dbReference type="AlphaFoldDB" id="A0AA86YKF7"/>
<dbReference type="Proteomes" id="UP000004506">
    <property type="component" value="Unassembled WGS sequence"/>
</dbReference>
<comment type="caution">
    <text evidence="1">The sequence shown here is derived from an EMBL/GenBank/DDBJ whole genome shotgun (WGS) entry which is preliminary data.</text>
</comment>
<evidence type="ECO:0000313" key="2">
    <source>
        <dbReference type="Proteomes" id="UP000004506"/>
    </source>
</evidence>
<dbReference type="EMBL" id="ABJD02000101">
    <property type="protein sequence ID" value="EDU58775.1"/>
    <property type="molecule type" value="Genomic_DNA"/>
</dbReference>
<reference evidence="2" key="2">
    <citation type="submission" date="2008-04" db="EMBL/GenBank/DDBJ databases">
        <title>Draft genome sequence of Providencia stuartii(ATCC 25827).</title>
        <authorList>
            <person name="Sudarsanam P."/>
            <person name="Ley R."/>
            <person name="Guruge J."/>
            <person name="Turnbaugh P.J."/>
            <person name="Mahowald M."/>
            <person name="Liep D."/>
            <person name="Gordon J."/>
        </authorList>
    </citation>
    <scope>NUCLEOTIDE SEQUENCE [LARGE SCALE GENOMIC DNA]</scope>
    <source>
        <strain evidence="2">ATCC 25827</strain>
    </source>
</reference>
<organism evidence="1 2">
    <name type="scientific">Providencia stuartii ATCC 25827</name>
    <dbReference type="NCBI Taxonomy" id="471874"/>
    <lineage>
        <taxon>Bacteria</taxon>
        <taxon>Pseudomonadati</taxon>
        <taxon>Pseudomonadota</taxon>
        <taxon>Gammaproteobacteria</taxon>
        <taxon>Enterobacterales</taxon>
        <taxon>Morganellaceae</taxon>
        <taxon>Providencia</taxon>
    </lineage>
</organism>
<accession>A0AA86YKF7</accession>
<reference evidence="2" key="1">
    <citation type="submission" date="2008-04" db="EMBL/GenBank/DDBJ databases">
        <title>Draft genome sequence of Providencia stuartii (ATCC 25827).</title>
        <authorList>
            <person name="Sudarsanam P."/>
            <person name="Ley R."/>
            <person name="Guruge J."/>
            <person name="Turnbaugh P.J."/>
            <person name="Mahowald M."/>
            <person name="Liep D."/>
            <person name="Gordon J."/>
        </authorList>
    </citation>
    <scope>NUCLEOTIDE SEQUENCE [LARGE SCALE GENOMIC DNA]</scope>
    <source>
        <strain evidence="2">ATCC 25827</strain>
    </source>
</reference>
<reference evidence="1 2" key="3">
    <citation type="submission" date="2008-05" db="EMBL/GenBank/DDBJ databases">
        <authorList>
            <person name="Fulton L."/>
            <person name="Clifton S."/>
            <person name="Fulton B."/>
            <person name="Xu J."/>
            <person name="Minx P."/>
            <person name="Pepin K.H."/>
            <person name="Johnson M."/>
            <person name="Thiruvilangam P."/>
            <person name="Bhonagiri V."/>
            <person name="Nash W.E."/>
            <person name="Mardis E.R."/>
            <person name="Wilson R.K."/>
        </authorList>
    </citation>
    <scope>NUCLEOTIDE SEQUENCE [LARGE SCALE GENOMIC DNA]</scope>
    <source>
        <strain evidence="1 2">ATCC 25827</strain>
    </source>
</reference>
<protein>
    <submittedName>
        <fullName evidence="1">IpaB/EvcA family protein</fullName>
    </submittedName>
</protein>
<gene>
    <name evidence="1" type="ORF">PROSTU_01955</name>
</gene>
<sequence length="283" mass="32540">MIRFKVLLNRDYSKGENMKFYLTSTPTKAYESDTFLRKINSKDKFIVTVESDNNELKVTPQIAPKINYIKNTPFELKKTLEFDINHIHDSVNHSISASFQDTLSSLTRGKLPFFNQKEKSKIYEKIVDEFILQEQKTYVCSIINKEIDKINSQILTKNQANDKKENIITKADKAKIFSQIEQSHGIYLGVDFDTLAQPSIKGAVISVKELESKLHTLAKEFSDGNSLVRGQIKELCLNTISDYIFSHYYPNISLSKIREDTATLINNIVIEKSKQQPLILFDK</sequence>